<dbReference type="AlphaFoldDB" id="A0A4Q7MT05"/>
<dbReference type="PROSITE" id="PS51257">
    <property type="entry name" value="PROKAR_LIPOPROTEIN"/>
    <property type="match status" value="1"/>
</dbReference>
<comment type="caution">
    <text evidence="2">The sequence shown here is derived from an EMBL/GenBank/DDBJ whole genome shotgun (WGS) entry which is preliminary data.</text>
</comment>
<keyword evidence="3" id="KW-1185">Reference proteome</keyword>
<evidence type="ECO:0000256" key="1">
    <source>
        <dbReference type="SAM" id="SignalP"/>
    </source>
</evidence>
<accession>A0A4Q7MT05</accession>
<dbReference type="Pfam" id="PF12771">
    <property type="entry name" value="SusD-like_2"/>
    <property type="match status" value="1"/>
</dbReference>
<dbReference type="InterPro" id="IPR041662">
    <property type="entry name" value="SusD-like_2"/>
</dbReference>
<gene>
    <name evidence="2" type="ORF">EV199_3645</name>
</gene>
<keyword evidence="1" id="KW-0732">Signal</keyword>
<dbReference type="Gene3D" id="1.25.40.390">
    <property type="match status" value="1"/>
</dbReference>
<proteinExistence type="predicted"/>
<sequence>MPRFKLYHSILALGLLGGLSACDKDFEEVNTNPNASTNANPDLLFSQAILKGNYVLDRTYFYTSYLGAGMYVQHFANYKDASLAGMGDKYGINDLYQGFYFTYLYPNVLENLRQCMEGAEKAGHMNKVATARIWRVLHFQRLTDLYGDVPYKNALKGYPENEFLPTYDPQSEIYDGLLTELDQAISALQAGAPTFGAADFIYQGDVAKWKKFGYSLMLRLAMRMTKIDENKARTWAQKAIAGGVIEQAADNAAVKYFNTGQVYNFNPVAYEIGAQDYKADAYGDANVEGGKFSKAFIDFLRDNNDPRLPVMAVTYNGTTPDTTSSIAKGLPSGTLNKPNNFKTFSEPNPATILRYDAPLLVLTNAEMSFLLSEAALRGWTNANTASAYFKNGIENNMRNWARFGAAGVIAEQRITDYTTAHPLNTGGSFNDQMNQIHSQFWVALLLDELECFANWRRTGYPVLTPTNAPGNQTGGVIPRRFPYLQTERSNNKTAYEAALARQGADNLLTRVWWDKQ</sequence>
<dbReference type="InterPro" id="IPR011990">
    <property type="entry name" value="TPR-like_helical_dom_sf"/>
</dbReference>
<dbReference type="Proteomes" id="UP000293874">
    <property type="component" value="Unassembled WGS sequence"/>
</dbReference>
<dbReference type="EMBL" id="SGXA01000002">
    <property type="protein sequence ID" value="RZS71737.1"/>
    <property type="molecule type" value="Genomic_DNA"/>
</dbReference>
<dbReference type="RefSeq" id="WP_130542211.1">
    <property type="nucleotide sequence ID" value="NZ_CP042431.1"/>
</dbReference>
<organism evidence="2 3">
    <name type="scientific">Pseudobacter ginsenosidimutans</name>
    <dbReference type="NCBI Taxonomy" id="661488"/>
    <lineage>
        <taxon>Bacteria</taxon>
        <taxon>Pseudomonadati</taxon>
        <taxon>Bacteroidota</taxon>
        <taxon>Chitinophagia</taxon>
        <taxon>Chitinophagales</taxon>
        <taxon>Chitinophagaceae</taxon>
        <taxon>Pseudobacter</taxon>
    </lineage>
</organism>
<name>A0A4Q7MT05_9BACT</name>
<feature type="signal peptide" evidence="1">
    <location>
        <begin position="1"/>
        <end position="21"/>
    </location>
</feature>
<reference evidence="2 3" key="1">
    <citation type="submission" date="2019-02" db="EMBL/GenBank/DDBJ databases">
        <title>Genomic Encyclopedia of Type Strains, Phase IV (KMG-IV): sequencing the most valuable type-strain genomes for metagenomic binning, comparative biology and taxonomic classification.</title>
        <authorList>
            <person name="Goeker M."/>
        </authorList>
    </citation>
    <scope>NUCLEOTIDE SEQUENCE [LARGE SCALE GENOMIC DNA]</scope>
    <source>
        <strain evidence="2 3">DSM 18116</strain>
    </source>
</reference>
<feature type="chain" id="PRO_5020816105" evidence="1">
    <location>
        <begin position="22"/>
        <end position="516"/>
    </location>
</feature>
<evidence type="ECO:0000313" key="2">
    <source>
        <dbReference type="EMBL" id="RZS71737.1"/>
    </source>
</evidence>
<protein>
    <submittedName>
        <fullName evidence="2">SusD-like starch-binding protein associating with outer membrane</fullName>
    </submittedName>
</protein>
<dbReference type="OrthoDB" id="9766256at2"/>
<dbReference type="SUPFAM" id="SSF48452">
    <property type="entry name" value="TPR-like"/>
    <property type="match status" value="1"/>
</dbReference>
<evidence type="ECO:0000313" key="3">
    <source>
        <dbReference type="Proteomes" id="UP000293874"/>
    </source>
</evidence>